<dbReference type="PANTHER" id="PTHR47979">
    <property type="entry name" value="DRAB11-RELATED"/>
    <property type="match status" value="1"/>
</dbReference>
<dbReference type="Proteomes" id="UP000224567">
    <property type="component" value="Unassembled WGS sequence"/>
</dbReference>
<dbReference type="STRING" id="33114.A0A2G2X5M0"/>
<organism evidence="1 2">
    <name type="scientific">Capsicum baccatum</name>
    <name type="common">Peruvian pepper</name>
    <dbReference type="NCBI Taxonomy" id="33114"/>
    <lineage>
        <taxon>Eukaryota</taxon>
        <taxon>Viridiplantae</taxon>
        <taxon>Streptophyta</taxon>
        <taxon>Embryophyta</taxon>
        <taxon>Tracheophyta</taxon>
        <taxon>Spermatophyta</taxon>
        <taxon>Magnoliopsida</taxon>
        <taxon>eudicotyledons</taxon>
        <taxon>Gunneridae</taxon>
        <taxon>Pentapetalae</taxon>
        <taxon>asterids</taxon>
        <taxon>lamiids</taxon>
        <taxon>Solanales</taxon>
        <taxon>Solanaceae</taxon>
        <taxon>Solanoideae</taxon>
        <taxon>Capsiceae</taxon>
        <taxon>Capsicum</taxon>
    </lineage>
</organism>
<reference evidence="1 2" key="1">
    <citation type="journal article" date="2017" name="Genome Biol.">
        <title>New reference genome sequences of hot pepper reveal the massive evolution of plant disease-resistance genes by retroduplication.</title>
        <authorList>
            <person name="Kim S."/>
            <person name="Park J."/>
            <person name="Yeom S.I."/>
            <person name="Kim Y.M."/>
            <person name="Seo E."/>
            <person name="Kim K.T."/>
            <person name="Kim M.S."/>
            <person name="Lee J.M."/>
            <person name="Cheong K."/>
            <person name="Shin H.S."/>
            <person name="Kim S.B."/>
            <person name="Han K."/>
            <person name="Lee J."/>
            <person name="Park M."/>
            <person name="Lee H.A."/>
            <person name="Lee H.Y."/>
            <person name="Lee Y."/>
            <person name="Oh S."/>
            <person name="Lee J.H."/>
            <person name="Choi E."/>
            <person name="Choi E."/>
            <person name="Lee S.E."/>
            <person name="Jeon J."/>
            <person name="Kim H."/>
            <person name="Choi G."/>
            <person name="Song H."/>
            <person name="Lee J."/>
            <person name="Lee S.C."/>
            <person name="Kwon J.K."/>
            <person name="Lee H.Y."/>
            <person name="Koo N."/>
            <person name="Hong Y."/>
            <person name="Kim R.W."/>
            <person name="Kang W.H."/>
            <person name="Huh J.H."/>
            <person name="Kang B.C."/>
            <person name="Yang T.J."/>
            <person name="Lee Y.H."/>
            <person name="Bennetzen J.L."/>
            <person name="Choi D."/>
        </authorList>
    </citation>
    <scope>NUCLEOTIDE SEQUENCE [LARGE SCALE GENOMIC DNA]</scope>
    <source>
        <strain evidence="2">cv. PBC81</strain>
    </source>
</reference>
<dbReference type="GO" id="GO:0003924">
    <property type="term" value="F:GTPase activity"/>
    <property type="evidence" value="ECO:0007669"/>
    <property type="project" value="InterPro"/>
</dbReference>
<dbReference type="PROSITE" id="PS51419">
    <property type="entry name" value="RAB"/>
    <property type="match status" value="1"/>
</dbReference>
<dbReference type="InterPro" id="IPR001806">
    <property type="entry name" value="Small_GTPase"/>
</dbReference>
<dbReference type="AlphaFoldDB" id="A0A2G2X5M0"/>
<dbReference type="Gene3D" id="3.40.50.300">
    <property type="entry name" value="P-loop containing nucleotide triphosphate hydrolases"/>
    <property type="match status" value="1"/>
</dbReference>
<dbReference type="Pfam" id="PF00071">
    <property type="entry name" value="Ras"/>
    <property type="match status" value="1"/>
</dbReference>
<dbReference type="InterPro" id="IPR050209">
    <property type="entry name" value="Rab_GTPases_membrane_traffic"/>
</dbReference>
<dbReference type="GO" id="GO:0005525">
    <property type="term" value="F:GTP binding"/>
    <property type="evidence" value="ECO:0007669"/>
    <property type="project" value="InterPro"/>
</dbReference>
<accession>A0A2G2X5M0</accession>
<reference evidence="2" key="2">
    <citation type="journal article" date="2017" name="J. Anim. Genet.">
        <title>Multiple reference genome sequences of hot pepper reveal the massive evolution of plant disease resistance genes by retroduplication.</title>
        <authorList>
            <person name="Kim S."/>
            <person name="Park J."/>
            <person name="Yeom S.-I."/>
            <person name="Kim Y.-M."/>
            <person name="Seo E."/>
            <person name="Kim K.-T."/>
            <person name="Kim M.-S."/>
            <person name="Lee J.M."/>
            <person name="Cheong K."/>
            <person name="Shin H.-S."/>
            <person name="Kim S.-B."/>
            <person name="Han K."/>
            <person name="Lee J."/>
            <person name="Park M."/>
            <person name="Lee H.-A."/>
            <person name="Lee H.-Y."/>
            <person name="Lee Y."/>
            <person name="Oh S."/>
            <person name="Lee J.H."/>
            <person name="Choi E."/>
            <person name="Choi E."/>
            <person name="Lee S.E."/>
            <person name="Jeon J."/>
            <person name="Kim H."/>
            <person name="Choi G."/>
            <person name="Song H."/>
            <person name="Lee J."/>
            <person name="Lee S.-C."/>
            <person name="Kwon J.-K."/>
            <person name="Lee H.-Y."/>
            <person name="Koo N."/>
            <person name="Hong Y."/>
            <person name="Kim R.W."/>
            <person name="Kang W.-H."/>
            <person name="Huh J.H."/>
            <person name="Kang B.-C."/>
            <person name="Yang T.-J."/>
            <person name="Lee Y.-H."/>
            <person name="Bennetzen J.L."/>
            <person name="Choi D."/>
        </authorList>
    </citation>
    <scope>NUCLEOTIDE SEQUENCE [LARGE SCALE GENOMIC DNA]</scope>
    <source>
        <strain evidence="2">cv. PBC81</strain>
    </source>
</reference>
<evidence type="ECO:0000313" key="2">
    <source>
        <dbReference type="Proteomes" id="UP000224567"/>
    </source>
</evidence>
<proteinExistence type="predicted"/>
<evidence type="ECO:0000313" key="1">
    <source>
        <dbReference type="EMBL" id="PHT52805.1"/>
    </source>
</evidence>
<dbReference type="SMART" id="SM00175">
    <property type="entry name" value="RAB"/>
    <property type="match status" value="1"/>
</dbReference>
<dbReference type="SUPFAM" id="SSF52540">
    <property type="entry name" value="P-loop containing nucleoside triphosphate hydrolases"/>
    <property type="match status" value="1"/>
</dbReference>
<gene>
    <name evidence="1" type="ORF">CQW23_07267</name>
</gene>
<protein>
    <submittedName>
        <fullName evidence="1">Ras-related protein RABA2d</fullName>
    </submittedName>
</protein>
<dbReference type="InterPro" id="IPR027417">
    <property type="entry name" value="P-loop_NTPase"/>
</dbReference>
<sequence length="79" mass="9070">MGALLVYDITKRQTFVNIHLWLSELRDHVDSNIFIMMARYKCDLNYLRAIPKQDARLLAIISRRALAAAIPDQGTVIKV</sequence>
<comment type="caution">
    <text evidence="1">The sequence shown here is derived from an EMBL/GenBank/DDBJ whole genome shotgun (WGS) entry which is preliminary data.</text>
</comment>
<dbReference type="OrthoDB" id="9989112at2759"/>
<dbReference type="EMBL" id="MLFT02000003">
    <property type="protein sequence ID" value="PHT52805.1"/>
    <property type="molecule type" value="Genomic_DNA"/>
</dbReference>
<name>A0A2G2X5M0_CAPBA</name>
<keyword evidence="2" id="KW-1185">Reference proteome</keyword>